<evidence type="ECO:0000256" key="7">
    <source>
        <dbReference type="ARBA" id="ARBA00023128"/>
    </source>
</evidence>
<evidence type="ECO:0000256" key="3">
    <source>
        <dbReference type="ARBA" id="ARBA00009188"/>
    </source>
</evidence>
<keyword evidence="7 11" id="KW-0496">Mitochondrion</keyword>
<evidence type="ECO:0000313" key="12">
    <source>
        <dbReference type="EMBL" id="KAJ5160527.1"/>
    </source>
</evidence>
<dbReference type="EMBL" id="JAPQKN010000004">
    <property type="protein sequence ID" value="KAJ5160527.1"/>
    <property type="molecule type" value="Genomic_DNA"/>
</dbReference>
<evidence type="ECO:0000256" key="11">
    <source>
        <dbReference type="RuleBase" id="RU363010"/>
    </source>
</evidence>
<dbReference type="InterPro" id="IPR031463">
    <property type="entry name" value="Mic12"/>
</dbReference>
<reference evidence="12" key="1">
    <citation type="submission" date="2022-11" db="EMBL/GenBank/DDBJ databases">
        <authorList>
            <person name="Petersen C."/>
        </authorList>
    </citation>
    <scope>NUCLEOTIDE SEQUENCE</scope>
    <source>
        <strain evidence="12">IBT 26290</strain>
    </source>
</reference>
<keyword evidence="13" id="KW-1185">Reference proteome</keyword>
<accession>A0A9W9HZU8</accession>
<evidence type="ECO:0000256" key="8">
    <source>
        <dbReference type="ARBA" id="ARBA00023136"/>
    </source>
</evidence>
<proteinExistence type="inferred from homology"/>
<dbReference type="AlphaFoldDB" id="A0A9W9HZU8"/>
<evidence type="ECO:0000313" key="13">
    <source>
        <dbReference type="Proteomes" id="UP001149163"/>
    </source>
</evidence>
<comment type="subunit">
    <text evidence="11">Component of the mitochondrial contact site and cristae organizing system (MICOS) complex.</text>
</comment>
<keyword evidence="6 11" id="KW-1133">Transmembrane helix</keyword>
<evidence type="ECO:0000256" key="6">
    <source>
        <dbReference type="ARBA" id="ARBA00022989"/>
    </source>
</evidence>
<evidence type="ECO:0000256" key="5">
    <source>
        <dbReference type="ARBA" id="ARBA00022692"/>
    </source>
</evidence>
<comment type="caution">
    <text evidence="12">The sequence shown here is derived from an EMBL/GenBank/DDBJ whole genome shotgun (WGS) entry which is preliminary data.</text>
</comment>
<dbReference type="GO" id="GO:0042407">
    <property type="term" value="P:cristae formation"/>
    <property type="evidence" value="ECO:0007669"/>
    <property type="project" value="InterPro"/>
</dbReference>
<gene>
    <name evidence="12" type="ORF">N7482_007531</name>
</gene>
<name>A0A9W9HZU8_9EURO</name>
<dbReference type="RefSeq" id="XP_056542085.1">
    <property type="nucleotide sequence ID" value="XM_056689656.1"/>
</dbReference>
<dbReference type="GO" id="GO:0061617">
    <property type="term" value="C:MICOS complex"/>
    <property type="evidence" value="ECO:0007669"/>
    <property type="project" value="UniProtKB-UniRule"/>
</dbReference>
<dbReference type="OrthoDB" id="4037694at2759"/>
<evidence type="ECO:0000256" key="1">
    <source>
        <dbReference type="ARBA" id="ARBA00002689"/>
    </source>
</evidence>
<organism evidence="12 13">
    <name type="scientific">Penicillium canariense</name>
    <dbReference type="NCBI Taxonomy" id="189055"/>
    <lineage>
        <taxon>Eukaryota</taxon>
        <taxon>Fungi</taxon>
        <taxon>Dikarya</taxon>
        <taxon>Ascomycota</taxon>
        <taxon>Pezizomycotina</taxon>
        <taxon>Eurotiomycetes</taxon>
        <taxon>Eurotiomycetidae</taxon>
        <taxon>Eurotiales</taxon>
        <taxon>Aspergillaceae</taxon>
        <taxon>Penicillium</taxon>
    </lineage>
</organism>
<comment type="subcellular location">
    <subcellularLocation>
        <location evidence="2">Membrane</location>
    </subcellularLocation>
    <subcellularLocation>
        <location evidence="11">Mitochondrion inner membrane</location>
        <topology evidence="11">Single-pass membrane protein</topology>
    </subcellularLocation>
</comment>
<evidence type="ECO:0000256" key="10">
    <source>
        <dbReference type="ARBA" id="ARBA00032985"/>
    </source>
</evidence>
<comment type="similarity">
    <text evidence="3 11">Belongs to the MICOS complex subunit Mic12 family.</text>
</comment>
<keyword evidence="8 11" id="KW-0472">Membrane</keyword>
<protein>
    <recommendedName>
        <fullName evidence="4 11">MICOS complex subunit MIC12</fullName>
    </recommendedName>
    <alternativeName>
        <fullName evidence="10 11">Altered inheritance of mitochondria protein 5, mitochondrial</fullName>
    </alternativeName>
    <alternativeName>
        <fullName evidence="9 11">Found in mitochondrial proteome protein 51</fullName>
    </alternativeName>
</protein>
<evidence type="ECO:0000256" key="4">
    <source>
        <dbReference type="ARBA" id="ARBA00018170"/>
    </source>
</evidence>
<reference evidence="12" key="2">
    <citation type="journal article" date="2023" name="IMA Fungus">
        <title>Comparative genomic study of the Penicillium genus elucidates a diverse pangenome and 15 lateral gene transfer events.</title>
        <authorList>
            <person name="Petersen C."/>
            <person name="Sorensen T."/>
            <person name="Nielsen M.R."/>
            <person name="Sondergaard T.E."/>
            <person name="Sorensen J.L."/>
            <person name="Fitzpatrick D.A."/>
            <person name="Frisvad J.C."/>
            <person name="Nielsen K.L."/>
        </authorList>
    </citation>
    <scope>NUCLEOTIDE SEQUENCE</scope>
    <source>
        <strain evidence="12">IBT 26290</strain>
    </source>
</reference>
<dbReference type="Proteomes" id="UP001149163">
    <property type="component" value="Unassembled WGS sequence"/>
</dbReference>
<dbReference type="GO" id="GO:0044284">
    <property type="term" value="C:mitochondrial crista junction"/>
    <property type="evidence" value="ECO:0007669"/>
    <property type="project" value="InterPro"/>
</dbReference>
<dbReference type="Pfam" id="PF17050">
    <property type="entry name" value="AIM5"/>
    <property type="match status" value="1"/>
</dbReference>
<keyword evidence="11" id="KW-0999">Mitochondrion inner membrane</keyword>
<dbReference type="GeneID" id="81428832"/>
<evidence type="ECO:0000256" key="2">
    <source>
        <dbReference type="ARBA" id="ARBA00004370"/>
    </source>
</evidence>
<keyword evidence="5 11" id="KW-0812">Transmembrane</keyword>
<sequence>MGFVSGFFSGFALTTSILYITITVHRATRLEQRRQIREQVDQINWLAASAGAYDRRFFPEHQAQRPEEQHGRREDQITMKEVLKHKWNQEIEKLAGKAHETRWEDVRETASEGWKAILRLVKKD</sequence>
<evidence type="ECO:0000256" key="9">
    <source>
        <dbReference type="ARBA" id="ARBA00032159"/>
    </source>
</evidence>
<comment type="function">
    <text evidence="1 11">Component of the MICOS complex, a large protein complex of the mitochondrial inner membrane that plays crucial roles in the maintenance of crista junctions, inner membrane architecture, and formation of contact sites to the outer membrane.</text>
</comment>
<feature type="transmembrane region" description="Helical" evidence="11">
    <location>
        <begin position="6"/>
        <end position="24"/>
    </location>
</feature>